<proteinExistence type="predicted"/>
<comment type="caution">
    <text evidence="1">The sequence shown here is derived from an EMBL/GenBank/DDBJ whole genome shotgun (WGS) entry which is preliminary data.</text>
</comment>
<evidence type="ECO:0000313" key="2">
    <source>
        <dbReference type="Proteomes" id="UP001157502"/>
    </source>
</evidence>
<sequence length="76" mass="8492">MFVGKHGKEHNDSRFVNHSTNSLLLLAKTTNRMRTCSFVVFIAVVITTAVSIPNPGKDFTVKNCYGPESESRNTLY</sequence>
<gene>
    <name evidence="1" type="ORF">DPEC_G00206480</name>
</gene>
<evidence type="ECO:0000313" key="1">
    <source>
        <dbReference type="EMBL" id="KAJ7998590.1"/>
    </source>
</evidence>
<dbReference type="EMBL" id="CM055744">
    <property type="protein sequence ID" value="KAJ7998590.1"/>
    <property type="molecule type" value="Genomic_DNA"/>
</dbReference>
<name>A0ACC2G4V8_DALPE</name>
<organism evidence="1 2">
    <name type="scientific">Dallia pectoralis</name>
    <name type="common">Alaska blackfish</name>
    <dbReference type="NCBI Taxonomy" id="75939"/>
    <lineage>
        <taxon>Eukaryota</taxon>
        <taxon>Metazoa</taxon>
        <taxon>Chordata</taxon>
        <taxon>Craniata</taxon>
        <taxon>Vertebrata</taxon>
        <taxon>Euteleostomi</taxon>
        <taxon>Actinopterygii</taxon>
        <taxon>Neopterygii</taxon>
        <taxon>Teleostei</taxon>
        <taxon>Protacanthopterygii</taxon>
        <taxon>Esociformes</taxon>
        <taxon>Umbridae</taxon>
        <taxon>Dallia</taxon>
    </lineage>
</organism>
<accession>A0ACC2G4V8</accession>
<protein>
    <submittedName>
        <fullName evidence="1">Uncharacterized protein</fullName>
    </submittedName>
</protein>
<keyword evidence="2" id="KW-1185">Reference proteome</keyword>
<dbReference type="Proteomes" id="UP001157502">
    <property type="component" value="Chromosome 17"/>
</dbReference>
<reference evidence="1" key="1">
    <citation type="submission" date="2021-05" db="EMBL/GenBank/DDBJ databases">
        <authorList>
            <person name="Pan Q."/>
            <person name="Jouanno E."/>
            <person name="Zahm M."/>
            <person name="Klopp C."/>
            <person name="Cabau C."/>
            <person name="Louis A."/>
            <person name="Berthelot C."/>
            <person name="Parey E."/>
            <person name="Roest Crollius H."/>
            <person name="Montfort J."/>
            <person name="Robinson-Rechavi M."/>
            <person name="Bouchez O."/>
            <person name="Lampietro C."/>
            <person name="Lopez Roques C."/>
            <person name="Donnadieu C."/>
            <person name="Postlethwait J."/>
            <person name="Bobe J."/>
            <person name="Dillon D."/>
            <person name="Chandos A."/>
            <person name="von Hippel F."/>
            <person name="Guiguen Y."/>
        </authorList>
    </citation>
    <scope>NUCLEOTIDE SEQUENCE</scope>
    <source>
        <strain evidence="1">YG-Jan2019</strain>
    </source>
</reference>